<dbReference type="RefSeq" id="WP_160460221.1">
    <property type="nucleotide sequence ID" value="NZ_WUBZ01000025.1"/>
</dbReference>
<evidence type="ECO:0000313" key="4">
    <source>
        <dbReference type="Proteomes" id="UP000489351"/>
    </source>
</evidence>
<feature type="domain" description="CAAX prenyl protease 2/Lysostaphin resistance protein A-like" evidence="2">
    <location>
        <begin position="122"/>
        <end position="212"/>
    </location>
</feature>
<gene>
    <name evidence="3" type="ORF">GJ685_07515</name>
</gene>
<organism evidence="3 4">
    <name type="scientific">Chlorobium phaeovibrioides</name>
    <dbReference type="NCBI Taxonomy" id="1094"/>
    <lineage>
        <taxon>Bacteria</taxon>
        <taxon>Pseudomonadati</taxon>
        <taxon>Chlorobiota</taxon>
        <taxon>Chlorobiia</taxon>
        <taxon>Chlorobiales</taxon>
        <taxon>Chlorobiaceae</taxon>
        <taxon>Chlorobium/Pelodictyon group</taxon>
        <taxon>Chlorobium</taxon>
    </lineage>
</organism>
<keyword evidence="3" id="KW-0645">Protease</keyword>
<dbReference type="Proteomes" id="UP000489351">
    <property type="component" value="Unassembled WGS sequence"/>
</dbReference>
<dbReference type="Pfam" id="PF02517">
    <property type="entry name" value="Rce1-like"/>
    <property type="match status" value="1"/>
</dbReference>
<keyword evidence="1" id="KW-0812">Transmembrane</keyword>
<keyword evidence="4" id="KW-1185">Reference proteome</keyword>
<dbReference type="GO" id="GO:0008237">
    <property type="term" value="F:metallopeptidase activity"/>
    <property type="evidence" value="ECO:0007669"/>
    <property type="project" value="UniProtKB-KW"/>
</dbReference>
<feature type="transmembrane region" description="Helical" evidence="1">
    <location>
        <begin position="14"/>
        <end position="37"/>
    </location>
</feature>
<feature type="transmembrane region" description="Helical" evidence="1">
    <location>
        <begin position="43"/>
        <end position="61"/>
    </location>
</feature>
<feature type="transmembrane region" description="Helical" evidence="1">
    <location>
        <begin position="154"/>
        <end position="173"/>
    </location>
</feature>
<proteinExistence type="predicted"/>
<evidence type="ECO:0000313" key="3">
    <source>
        <dbReference type="EMBL" id="MWV54906.1"/>
    </source>
</evidence>
<keyword evidence="3" id="KW-0378">Hydrolase</keyword>
<protein>
    <submittedName>
        <fullName evidence="3">CPBP family intramembrane metalloprotease</fullName>
    </submittedName>
</protein>
<feature type="transmembrane region" description="Helical" evidence="1">
    <location>
        <begin position="81"/>
        <end position="103"/>
    </location>
</feature>
<evidence type="ECO:0000256" key="1">
    <source>
        <dbReference type="SAM" id="Phobius"/>
    </source>
</evidence>
<reference evidence="3 4" key="1">
    <citation type="submission" date="2019-11" db="EMBL/GenBank/DDBJ databases">
        <title>Green- and brown-colored morphotypes of Chlorobia in the stratified aquatic ecosystems of Kandalaksha Gulf (White Sea): A model for study of the accessory genome evolution.</title>
        <authorList>
            <person name="Grouzdev D.S."/>
        </authorList>
    </citation>
    <scope>NUCLEOTIDE SEQUENCE [LARGE SCALE GENOMIC DNA]</scope>
    <source>
        <strain evidence="3 4">ZM</strain>
    </source>
</reference>
<feature type="transmembrane region" description="Helical" evidence="1">
    <location>
        <begin position="179"/>
        <end position="197"/>
    </location>
</feature>
<feature type="transmembrane region" description="Helical" evidence="1">
    <location>
        <begin position="206"/>
        <end position="228"/>
    </location>
</feature>
<feature type="transmembrane region" description="Helical" evidence="1">
    <location>
        <begin position="123"/>
        <end position="142"/>
    </location>
</feature>
<dbReference type="InterPro" id="IPR003675">
    <property type="entry name" value="Rce1/LyrA-like_dom"/>
</dbReference>
<dbReference type="EMBL" id="WUBZ01000025">
    <property type="protein sequence ID" value="MWV54906.1"/>
    <property type="molecule type" value="Genomic_DNA"/>
</dbReference>
<name>A0ABW9US47_CHLPH</name>
<sequence>MNSPTLSPPPSSSLALRFSLSFALVGLIWLTGLAGHFTPWLEWPALFVYVAGSLGLVLFLGRTGTGRQEIWLAGGNAGRSLYWGTLAGAVLFIMDITNTILYYKSGGAPMVEMERLLVHRSLLYLFPILILAEEFLWRGVMFSSLIEKGVNPHLTVLLTTILYALNHFAVAPVGMRERALMAMMAVPIGVLGGYLVLKTRNVWGSVIVHMITMVSMVLDIFVIPQLLFNP</sequence>
<keyword evidence="3" id="KW-0482">Metalloprotease</keyword>
<keyword evidence="1" id="KW-0472">Membrane</keyword>
<accession>A0ABW9US47</accession>
<evidence type="ECO:0000259" key="2">
    <source>
        <dbReference type="Pfam" id="PF02517"/>
    </source>
</evidence>
<comment type="caution">
    <text evidence="3">The sequence shown here is derived from an EMBL/GenBank/DDBJ whole genome shotgun (WGS) entry which is preliminary data.</text>
</comment>
<keyword evidence="1" id="KW-1133">Transmembrane helix</keyword>